<evidence type="ECO:0000256" key="3">
    <source>
        <dbReference type="ARBA" id="ARBA00022471"/>
    </source>
</evidence>
<dbReference type="AlphaFoldDB" id="A0A067L7P2"/>
<evidence type="ECO:0000256" key="6">
    <source>
        <dbReference type="RuleBase" id="RU367044"/>
    </source>
</evidence>
<dbReference type="InterPro" id="IPR010264">
    <property type="entry name" value="Self-incomp_S1"/>
</dbReference>
<dbReference type="OrthoDB" id="831057at2759"/>
<sequence length="134" mass="15923">MSEVAGLLPEKKTVNITNDLGPNTDLRVHCKSKDDDLGEKLLHFRGYFTFQFHPNFWGTTLFYCLMKWQNVYHYFDIYIDDRDDKRCTVCLWLIRASGPCMLNRDTQKVNVCFPWDPSSFQFLALREIRTNDRD</sequence>
<keyword evidence="5" id="KW-0732">Signal</keyword>
<keyword evidence="8" id="KW-1185">Reference proteome</keyword>
<comment type="subcellular location">
    <subcellularLocation>
        <location evidence="1 6">Secreted</location>
    </subcellularLocation>
</comment>
<name>A0A067L7P2_JATCU</name>
<organism evidence="7 8">
    <name type="scientific">Jatropha curcas</name>
    <name type="common">Barbados nut</name>
    <dbReference type="NCBI Taxonomy" id="180498"/>
    <lineage>
        <taxon>Eukaryota</taxon>
        <taxon>Viridiplantae</taxon>
        <taxon>Streptophyta</taxon>
        <taxon>Embryophyta</taxon>
        <taxon>Tracheophyta</taxon>
        <taxon>Spermatophyta</taxon>
        <taxon>Magnoliopsida</taxon>
        <taxon>eudicotyledons</taxon>
        <taxon>Gunneridae</taxon>
        <taxon>Pentapetalae</taxon>
        <taxon>rosids</taxon>
        <taxon>fabids</taxon>
        <taxon>Malpighiales</taxon>
        <taxon>Euphorbiaceae</taxon>
        <taxon>Crotonoideae</taxon>
        <taxon>Jatropheae</taxon>
        <taxon>Jatropha</taxon>
    </lineage>
</organism>
<comment type="similarity">
    <text evidence="2 6">Belongs to the plant self-incompatibility (S1) protein family.</text>
</comment>
<evidence type="ECO:0000256" key="4">
    <source>
        <dbReference type="ARBA" id="ARBA00022525"/>
    </source>
</evidence>
<accession>A0A067L7P2</accession>
<dbReference type="EMBL" id="KK914251">
    <property type="protein sequence ID" value="KDP44437.1"/>
    <property type="molecule type" value="Genomic_DNA"/>
</dbReference>
<gene>
    <name evidence="7" type="ORF">JCGZ_16270</name>
</gene>
<keyword evidence="4 6" id="KW-0964">Secreted</keyword>
<dbReference type="Proteomes" id="UP000027138">
    <property type="component" value="Unassembled WGS sequence"/>
</dbReference>
<evidence type="ECO:0000256" key="1">
    <source>
        <dbReference type="ARBA" id="ARBA00004613"/>
    </source>
</evidence>
<evidence type="ECO:0000313" key="7">
    <source>
        <dbReference type="EMBL" id="KDP44437.1"/>
    </source>
</evidence>
<proteinExistence type="inferred from homology"/>
<evidence type="ECO:0000256" key="5">
    <source>
        <dbReference type="ARBA" id="ARBA00022729"/>
    </source>
</evidence>
<keyword evidence="3 6" id="KW-0713">Self-incompatibility</keyword>
<reference evidence="7 8" key="1">
    <citation type="journal article" date="2014" name="PLoS ONE">
        <title>Global Analysis of Gene Expression Profiles in Physic Nut (Jatropha curcas L.) Seedlings Exposed to Salt Stress.</title>
        <authorList>
            <person name="Zhang L."/>
            <person name="Zhang C."/>
            <person name="Wu P."/>
            <person name="Chen Y."/>
            <person name="Li M."/>
            <person name="Jiang H."/>
            <person name="Wu G."/>
        </authorList>
    </citation>
    <scope>NUCLEOTIDE SEQUENCE [LARGE SCALE GENOMIC DNA]</scope>
    <source>
        <strain evidence="8">cv. GZQX0401</strain>
        <tissue evidence="7">Young leaves</tissue>
    </source>
</reference>
<dbReference type="GO" id="GO:0060320">
    <property type="term" value="P:rejection of self pollen"/>
    <property type="evidence" value="ECO:0007669"/>
    <property type="project" value="UniProtKB-KW"/>
</dbReference>
<protein>
    <recommendedName>
        <fullName evidence="6">S-protein homolog</fullName>
    </recommendedName>
</protein>
<dbReference type="GO" id="GO:0005576">
    <property type="term" value="C:extracellular region"/>
    <property type="evidence" value="ECO:0007669"/>
    <property type="project" value="UniProtKB-SubCell"/>
</dbReference>
<evidence type="ECO:0000313" key="8">
    <source>
        <dbReference type="Proteomes" id="UP000027138"/>
    </source>
</evidence>
<evidence type="ECO:0000256" key="2">
    <source>
        <dbReference type="ARBA" id="ARBA00005581"/>
    </source>
</evidence>
<dbReference type="PANTHER" id="PTHR31232:SF133">
    <property type="entry name" value="S-PROTEIN HOMOLOG"/>
    <property type="match status" value="1"/>
</dbReference>
<dbReference type="Pfam" id="PF05938">
    <property type="entry name" value="Self-incomp_S1"/>
    <property type="match status" value="1"/>
</dbReference>
<dbReference type="PANTHER" id="PTHR31232">
    <property type="match status" value="1"/>
</dbReference>